<dbReference type="EMBL" id="JAVDYC010000001">
    <property type="protein sequence ID" value="MDR7324493.1"/>
    <property type="molecule type" value="Genomic_DNA"/>
</dbReference>
<gene>
    <name evidence="1" type="ORF">J2S44_004743</name>
</gene>
<accession>A0AAE4CVH3</accession>
<protein>
    <submittedName>
        <fullName evidence="1">Uncharacterized protein</fullName>
    </submittedName>
</protein>
<dbReference type="Proteomes" id="UP001183629">
    <property type="component" value="Unassembled WGS sequence"/>
</dbReference>
<dbReference type="AlphaFoldDB" id="A0AAE4CVH3"/>
<proteinExistence type="predicted"/>
<reference evidence="1 2" key="1">
    <citation type="submission" date="2023-07" db="EMBL/GenBank/DDBJ databases">
        <title>Sequencing the genomes of 1000 actinobacteria strains.</title>
        <authorList>
            <person name="Klenk H.-P."/>
        </authorList>
    </citation>
    <scope>NUCLEOTIDE SEQUENCE [LARGE SCALE GENOMIC DNA]</scope>
    <source>
        <strain evidence="1 2">DSM 44711</strain>
    </source>
</reference>
<name>A0AAE4CVH3_9ACTN</name>
<organism evidence="1 2">
    <name type="scientific">Catenuloplanes niger</name>
    <dbReference type="NCBI Taxonomy" id="587534"/>
    <lineage>
        <taxon>Bacteria</taxon>
        <taxon>Bacillati</taxon>
        <taxon>Actinomycetota</taxon>
        <taxon>Actinomycetes</taxon>
        <taxon>Micromonosporales</taxon>
        <taxon>Micromonosporaceae</taxon>
        <taxon>Catenuloplanes</taxon>
    </lineage>
</organism>
<comment type="caution">
    <text evidence="1">The sequence shown here is derived from an EMBL/GenBank/DDBJ whole genome shotgun (WGS) entry which is preliminary data.</text>
</comment>
<evidence type="ECO:0000313" key="2">
    <source>
        <dbReference type="Proteomes" id="UP001183629"/>
    </source>
</evidence>
<sequence length="67" mass="7240">MNTVLRRDGNHSVTGIWDGRLRPWPGAGRCGSMMGVTTAANRAVTLGLTSRRHVDYGRVRSAICPAC</sequence>
<keyword evidence="2" id="KW-1185">Reference proteome</keyword>
<evidence type="ECO:0000313" key="1">
    <source>
        <dbReference type="EMBL" id="MDR7324493.1"/>
    </source>
</evidence>